<reference evidence="5 6" key="1">
    <citation type="submission" date="2015-02" db="EMBL/GenBank/DDBJ databases">
        <title>Draft genome of a novel marine cyanobacterium (Chroococcales) isolated from South Atlantic Ocean.</title>
        <authorList>
            <person name="Rigonato J."/>
            <person name="Alvarenga D.O."/>
            <person name="Branco L.H."/>
            <person name="Varani A.M."/>
            <person name="Brandini F.P."/>
            <person name="Fiore M.F."/>
        </authorList>
    </citation>
    <scope>NUCLEOTIDE SEQUENCE [LARGE SCALE GENOMIC DNA]</scope>
    <source>
        <strain evidence="5 6">CENA595</strain>
    </source>
</reference>
<sequence>MSEQQFKQQIQAIGQQMAVMYSYMMHLPPSERKQVAEVIPEITSALSNLEVLYQEMQESLEISAVTEEELLEQNHRAIAEFHYYQNLFQLSVDAFLLTDTNGIILEANHAIAKLLDVPQNHLTGKPLATFVTQSDLQAFRTLLSHVSLVSEDVQNLQINLCPRHGKPFAARLKVATVGDDDAVKALRIGVHDMSEYKQFLAQSDMQAEVTTPLTVLPQSLDGLQVLVVDDEADVRDFITTVLETQGVCVRAVASASAALEELEQFSPDVLVSDIRMPGGDGYSLIRQIRALEARQRKHIPAAAITAYLDEDRAKAISAGFESYLHKLAQPSELIEMVAQLAGRNNS</sequence>
<dbReference type="PROSITE" id="PS50112">
    <property type="entry name" value="PAS"/>
    <property type="match status" value="1"/>
</dbReference>
<dbReference type="GO" id="GO:0000160">
    <property type="term" value="P:phosphorelay signal transduction system"/>
    <property type="evidence" value="ECO:0007669"/>
    <property type="project" value="InterPro"/>
</dbReference>
<dbReference type="Pfam" id="PF00072">
    <property type="entry name" value="Response_reg"/>
    <property type="match status" value="1"/>
</dbReference>
<keyword evidence="1 2" id="KW-0597">Phosphoprotein</keyword>
<dbReference type="SUPFAM" id="SSF52172">
    <property type="entry name" value="CheY-like"/>
    <property type="match status" value="1"/>
</dbReference>
<dbReference type="InterPro" id="IPR011006">
    <property type="entry name" value="CheY-like_superfamily"/>
</dbReference>
<dbReference type="InterPro" id="IPR035965">
    <property type="entry name" value="PAS-like_dom_sf"/>
</dbReference>
<dbReference type="OrthoDB" id="511602at2"/>
<feature type="domain" description="Response regulatory" evidence="3">
    <location>
        <begin position="224"/>
        <end position="341"/>
    </location>
</feature>
<dbReference type="AlphaFoldDB" id="A0A0D8ZSN7"/>
<keyword evidence="6" id="KW-1185">Reference proteome</keyword>
<dbReference type="PANTHER" id="PTHR44591">
    <property type="entry name" value="STRESS RESPONSE REGULATOR PROTEIN 1"/>
    <property type="match status" value="1"/>
</dbReference>
<name>A0A0D8ZSN7_9CYAN</name>
<dbReference type="GO" id="GO:0006355">
    <property type="term" value="P:regulation of DNA-templated transcription"/>
    <property type="evidence" value="ECO:0007669"/>
    <property type="project" value="InterPro"/>
</dbReference>
<dbReference type="STRING" id="1618023.UH38_12500"/>
<dbReference type="Gene3D" id="3.40.50.2300">
    <property type="match status" value="1"/>
</dbReference>
<evidence type="ECO:0000256" key="2">
    <source>
        <dbReference type="PROSITE-ProRule" id="PRU00169"/>
    </source>
</evidence>
<feature type="modified residue" description="4-aspartylphosphate" evidence="2">
    <location>
        <position position="273"/>
    </location>
</feature>
<evidence type="ECO:0000313" key="6">
    <source>
        <dbReference type="Proteomes" id="UP000032452"/>
    </source>
</evidence>
<dbReference type="SMART" id="SM00448">
    <property type="entry name" value="REC"/>
    <property type="match status" value="1"/>
</dbReference>
<dbReference type="InterPro" id="IPR050595">
    <property type="entry name" value="Bact_response_regulator"/>
</dbReference>
<dbReference type="Pfam" id="PF00989">
    <property type="entry name" value="PAS"/>
    <property type="match status" value="1"/>
</dbReference>
<gene>
    <name evidence="5" type="ORF">UH38_12500</name>
</gene>
<evidence type="ECO:0000259" key="3">
    <source>
        <dbReference type="PROSITE" id="PS50110"/>
    </source>
</evidence>
<organism evidence="5 6">
    <name type="scientific">Aliterella atlantica CENA595</name>
    <dbReference type="NCBI Taxonomy" id="1618023"/>
    <lineage>
        <taxon>Bacteria</taxon>
        <taxon>Bacillati</taxon>
        <taxon>Cyanobacteriota</taxon>
        <taxon>Cyanophyceae</taxon>
        <taxon>Chroococcidiopsidales</taxon>
        <taxon>Aliterellaceae</taxon>
        <taxon>Aliterella</taxon>
    </lineage>
</organism>
<dbReference type="Proteomes" id="UP000032452">
    <property type="component" value="Unassembled WGS sequence"/>
</dbReference>
<dbReference type="PANTHER" id="PTHR44591:SF3">
    <property type="entry name" value="RESPONSE REGULATORY DOMAIN-CONTAINING PROTEIN"/>
    <property type="match status" value="1"/>
</dbReference>
<evidence type="ECO:0000313" key="5">
    <source>
        <dbReference type="EMBL" id="KJH71377.1"/>
    </source>
</evidence>
<dbReference type="CDD" id="cd00130">
    <property type="entry name" value="PAS"/>
    <property type="match status" value="1"/>
</dbReference>
<dbReference type="SMART" id="SM00091">
    <property type="entry name" value="PAS"/>
    <property type="match status" value="1"/>
</dbReference>
<proteinExistence type="predicted"/>
<dbReference type="Gene3D" id="3.30.450.20">
    <property type="entry name" value="PAS domain"/>
    <property type="match status" value="1"/>
</dbReference>
<dbReference type="RefSeq" id="WP_045054999.1">
    <property type="nucleotide sequence ID" value="NZ_CAWMDP010000050.1"/>
</dbReference>
<dbReference type="InterPro" id="IPR001789">
    <property type="entry name" value="Sig_transdc_resp-reg_receiver"/>
</dbReference>
<dbReference type="NCBIfam" id="TIGR00229">
    <property type="entry name" value="sensory_box"/>
    <property type="match status" value="1"/>
</dbReference>
<dbReference type="InterPro" id="IPR013767">
    <property type="entry name" value="PAS_fold"/>
</dbReference>
<dbReference type="InterPro" id="IPR000014">
    <property type="entry name" value="PAS"/>
</dbReference>
<evidence type="ECO:0000259" key="4">
    <source>
        <dbReference type="PROSITE" id="PS50112"/>
    </source>
</evidence>
<dbReference type="EMBL" id="JYON01000012">
    <property type="protein sequence ID" value="KJH71377.1"/>
    <property type="molecule type" value="Genomic_DNA"/>
</dbReference>
<dbReference type="PROSITE" id="PS50110">
    <property type="entry name" value="RESPONSE_REGULATORY"/>
    <property type="match status" value="1"/>
</dbReference>
<evidence type="ECO:0000256" key="1">
    <source>
        <dbReference type="ARBA" id="ARBA00022553"/>
    </source>
</evidence>
<dbReference type="PATRIC" id="fig|1618023.3.peg.4411"/>
<protein>
    <submittedName>
        <fullName evidence="5">PAS/PAC sensor protein</fullName>
    </submittedName>
</protein>
<dbReference type="SUPFAM" id="SSF55785">
    <property type="entry name" value="PYP-like sensor domain (PAS domain)"/>
    <property type="match status" value="1"/>
</dbReference>
<comment type="caution">
    <text evidence="5">The sequence shown here is derived from an EMBL/GenBank/DDBJ whole genome shotgun (WGS) entry which is preliminary data.</text>
</comment>
<accession>A0A0D8ZSN7</accession>
<feature type="domain" description="PAS" evidence="4">
    <location>
        <begin position="80"/>
        <end position="146"/>
    </location>
</feature>